<evidence type="ECO:0000259" key="3">
    <source>
        <dbReference type="PROSITE" id="PS51077"/>
    </source>
</evidence>
<keyword evidence="4" id="KW-0238">DNA-binding</keyword>
<keyword evidence="2" id="KW-0804">Transcription</keyword>
<dbReference type="GO" id="GO:0045892">
    <property type="term" value="P:negative regulation of DNA-templated transcription"/>
    <property type="evidence" value="ECO:0007669"/>
    <property type="project" value="TreeGrafter"/>
</dbReference>
<dbReference type="SUPFAM" id="SSF46785">
    <property type="entry name" value="Winged helix' DNA-binding domain"/>
    <property type="match status" value="1"/>
</dbReference>
<dbReference type="Gene3D" id="3.30.450.40">
    <property type="match status" value="1"/>
</dbReference>
<organism evidence="4 5">
    <name type="scientific">Umezawaea tangerina</name>
    <dbReference type="NCBI Taxonomy" id="84725"/>
    <lineage>
        <taxon>Bacteria</taxon>
        <taxon>Bacillati</taxon>
        <taxon>Actinomycetota</taxon>
        <taxon>Actinomycetes</taxon>
        <taxon>Pseudonocardiales</taxon>
        <taxon>Pseudonocardiaceae</taxon>
        <taxon>Umezawaea</taxon>
    </lineage>
</organism>
<dbReference type="SUPFAM" id="SSF55781">
    <property type="entry name" value="GAF domain-like"/>
    <property type="match status" value="1"/>
</dbReference>
<dbReference type="RefSeq" id="WP_106189423.1">
    <property type="nucleotide sequence ID" value="NZ_PVTF01000007.1"/>
</dbReference>
<dbReference type="InterPro" id="IPR005471">
    <property type="entry name" value="Tscrpt_reg_IclR_N"/>
</dbReference>
<dbReference type="PANTHER" id="PTHR30136">
    <property type="entry name" value="HELIX-TURN-HELIX TRANSCRIPTIONAL REGULATOR, ICLR FAMILY"/>
    <property type="match status" value="1"/>
</dbReference>
<dbReference type="InterPro" id="IPR029016">
    <property type="entry name" value="GAF-like_dom_sf"/>
</dbReference>
<dbReference type="EMBL" id="PVTF01000007">
    <property type="protein sequence ID" value="PRY39465.1"/>
    <property type="molecule type" value="Genomic_DNA"/>
</dbReference>
<dbReference type="GO" id="GO:0003700">
    <property type="term" value="F:DNA-binding transcription factor activity"/>
    <property type="evidence" value="ECO:0007669"/>
    <property type="project" value="TreeGrafter"/>
</dbReference>
<proteinExistence type="predicted"/>
<dbReference type="InterPro" id="IPR050707">
    <property type="entry name" value="HTH_MetabolicPath_Reg"/>
</dbReference>
<dbReference type="Gene3D" id="1.10.10.10">
    <property type="entry name" value="Winged helix-like DNA-binding domain superfamily/Winged helix DNA-binding domain"/>
    <property type="match status" value="1"/>
</dbReference>
<dbReference type="SMART" id="SM00346">
    <property type="entry name" value="HTH_ICLR"/>
    <property type="match status" value="1"/>
</dbReference>
<dbReference type="PROSITE" id="PS51077">
    <property type="entry name" value="HTH_ICLR"/>
    <property type="match status" value="1"/>
</dbReference>
<dbReference type="InterPro" id="IPR036388">
    <property type="entry name" value="WH-like_DNA-bd_sf"/>
</dbReference>
<evidence type="ECO:0000256" key="1">
    <source>
        <dbReference type="ARBA" id="ARBA00023015"/>
    </source>
</evidence>
<dbReference type="Pfam" id="PF09339">
    <property type="entry name" value="HTH_IclR"/>
    <property type="match status" value="1"/>
</dbReference>
<dbReference type="OrthoDB" id="4103401at2"/>
<dbReference type="PANTHER" id="PTHR30136:SF24">
    <property type="entry name" value="HTH-TYPE TRANSCRIPTIONAL REPRESSOR ALLR"/>
    <property type="match status" value="1"/>
</dbReference>
<reference evidence="4 5" key="1">
    <citation type="submission" date="2018-03" db="EMBL/GenBank/DDBJ databases">
        <title>Genomic Encyclopedia of Archaeal and Bacterial Type Strains, Phase II (KMG-II): from individual species to whole genera.</title>
        <authorList>
            <person name="Goeker M."/>
        </authorList>
    </citation>
    <scope>NUCLEOTIDE SEQUENCE [LARGE SCALE GENOMIC DNA]</scope>
    <source>
        <strain evidence="4 5">DSM 44720</strain>
    </source>
</reference>
<evidence type="ECO:0000313" key="5">
    <source>
        <dbReference type="Proteomes" id="UP000239494"/>
    </source>
</evidence>
<protein>
    <submittedName>
        <fullName evidence="4">DNA-binding IclR family transcriptional regulator</fullName>
    </submittedName>
</protein>
<keyword evidence="1" id="KW-0805">Transcription regulation</keyword>
<feature type="domain" description="HTH iclR-type" evidence="3">
    <location>
        <begin position="18"/>
        <end position="78"/>
    </location>
</feature>
<evidence type="ECO:0000256" key="2">
    <source>
        <dbReference type="ARBA" id="ARBA00023163"/>
    </source>
</evidence>
<dbReference type="Proteomes" id="UP000239494">
    <property type="component" value="Unassembled WGS sequence"/>
</dbReference>
<evidence type="ECO:0000313" key="4">
    <source>
        <dbReference type="EMBL" id="PRY39465.1"/>
    </source>
</evidence>
<sequence>MTQERTRGPVPPTGGAGRGVVDGAFRVLHALPETGVPRQVARLAELTGLPRPTVHRLLGQLRQAGAVDLVDGRWVLAADLLGLARRVEPLGGLRESAAPVIRGLRAQTGAAVSLVVPDRAAFVALEMVPGQEALPIDARPGAAMPTTTAAGIVLDDGRTPSPRRRGFGAAVDDQDVLEGLTCYATTVALPGGGRAALQIATPAARPADRFAAAVHHAARALERRAAALVR</sequence>
<gene>
    <name evidence="4" type="ORF">CLV43_10748</name>
</gene>
<name>A0A2T0T1B6_9PSEU</name>
<dbReference type="GO" id="GO:0003677">
    <property type="term" value="F:DNA binding"/>
    <property type="evidence" value="ECO:0007669"/>
    <property type="project" value="UniProtKB-KW"/>
</dbReference>
<keyword evidence="5" id="KW-1185">Reference proteome</keyword>
<dbReference type="AlphaFoldDB" id="A0A2T0T1B6"/>
<accession>A0A2T0T1B6</accession>
<comment type="caution">
    <text evidence="4">The sequence shown here is derived from an EMBL/GenBank/DDBJ whole genome shotgun (WGS) entry which is preliminary data.</text>
</comment>
<dbReference type="InterPro" id="IPR036390">
    <property type="entry name" value="WH_DNA-bd_sf"/>
</dbReference>